<sequence length="311" mass="32623">MSTELPLLAIDGGQSSTRFRIGDATGVLPPVRTGEPLEQQISGAIRTALSQRPQAGPIRVAAGYSGLLPEAIDPARILEECAGLGVRSLHLAHDSISGYLSCLGEQPGACVAVGTGVVALSTGPTGFARIDGWGHLLGDAGSGYWIGRRGLEAAMRAHDGRGQDTGLLAELQADFPDVESAYIQIQSMEQRVAFVASYARKVIELAGRDAVARRIVEQACDELVHSLDTGLRRVGWPPGCAPAISWVGNIATNQMVDGLLRGKTLQQWPQARILPAGGTPLDGVALLPGLPGEHPLSSQVLHAQRSASAMR</sequence>
<evidence type="ECO:0000313" key="3">
    <source>
        <dbReference type="Proteomes" id="UP001060018"/>
    </source>
</evidence>
<evidence type="ECO:0000313" key="2">
    <source>
        <dbReference type="EMBL" id="UUX58999.1"/>
    </source>
</evidence>
<gene>
    <name evidence="2" type="ORF">NUH22_17160</name>
</gene>
<dbReference type="Proteomes" id="UP001060018">
    <property type="component" value="Chromosome"/>
</dbReference>
<dbReference type="PANTHER" id="PTHR43190:SF3">
    <property type="entry name" value="N-ACETYL-D-GLUCOSAMINE KINASE"/>
    <property type="match status" value="1"/>
</dbReference>
<evidence type="ECO:0000259" key="1">
    <source>
        <dbReference type="Pfam" id="PF01869"/>
    </source>
</evidence>
<dbReference type="PANTHER" id="PTHR43190">
    <property type="entry name" value="N-ACETYL-D-GLUCOSAMINE KINASE"/>
    <property type="match status" value="1"/>
</dbReference>
<name>A0AA94XS11_9MICC</name>
<dbReference type="RefSeq" id="WP_195182082.1">
    <property type="nucleotide sequence ID" value="NZ_CP102487.1"/>
</dbReference>
<protein>
    <recommendedName>
        <fullName evidence="1">ATPase BadF/BadG/BcrA/BcrD type domain-containing protein</fullName>
    </recommendedName>
</protein>
<dbReference type="SUPFAM" id="SSF53067">
    <property type="entry name" value="Actin-like ATPase domain"/>
    <property type="match status" value="1"/>
</dbReference>
<dbReference type="InterPro" id="IPR043129">
    <property type="entry name" value="ATPase_NBD"/>
</dbReference>
<dbReference type="Gene3D" id="3.30.420.40">
    <property type="match status" value="2"/>
</dbReference>
<organism evidence="2 3">
    <name type="scientific">Glutamicibacter halophytocola</name>
    <dbReference type="NCBI Taxonomy" id="1933880"/>
    <lineage>
        <taxon>Bacteria</taxon>
        <taxon>Bacillati</taxon>
        <taxon>Actinomycetota</taxon>
        <taxon>Actinomycetes</taxon>
        <taxon>Micrococcales</taxon>
        <taxon>Micrococcaceae</taxon>
        <taxon>Glutamicibacter</taxon>
    </lineage>
</organism>
<reference evidence="2" key="1">
    <citation type="journal article" date="2022" name="Pest Manag. Sci.">
        <title>Glutamicibacter halophytocola-mediated host fitness of potato tuber moth on Solanaceae crops.</title>
        <authorList>
            <person name="Wang W."/>
            <person name="Xiao G."/>
            <person name="Du G."/>
            <person name="Chang L."/>
            <person name="Yang Y."/>
            <person name="Ye J."/>
            <person name="Chen B."/>
        </authorList>
    </citation>
    <scope>NUCLEOTIDE SEQUENCE</scope>
    <source>
        <strain evidence="2">S2</strain>
    </source>
</reference>
<proteinExistence type="predicted"/>
<dbReference type="EMBL" id="CP102487">
    <property type="protein sequence ID" value="UUX58999.1"/>
    <property type="molecule type" value="Genomic_DNA"/>
</dbReference>
<dbReference type="AlphaFoldDB" id="A0AA94XS11"/>
<dbReference type="InterPro" id="IPR002731">
    <property type="entry name" value="ATPase_BadF"/>
</dbReference>
<accession>A0AA94XS11</accession>
<feature type="domain" description="ATPase BadF/BadG/BcrA/BcrD type" evidence="1">
    <location>
        <begin position="98"/>
        <end position="256"/>
    </location>
</feature>
<dbReference type="Pfam" id="PF01869">
    <property type="entry name" value="BcrAD_BadFG"/>
    <property type="match status" value="1"/>
</dbReference>
<dbReference type="InterPro" id="IPR052519">
    <property type="entry name" value="Euk-type_GlcNAc_Kinase"/>
</dbReference>